<feature type="active site" description="Proton acceptor; specific for (S)-substrate epimerization" evidence="5">
    <location>
        <position position="246"/>
    </location>
</feature>
<feature type="active site" description="Proton acceptor; specific for (R)-substrate epimerization" evidence="5">
    <location>
        <position position="150"/>
    </location>
</feature>
<keyword evidence="4 7" id="KW-0413">Isomerase</keyword>
<gene>
    <name evidence="9" type="ORF">J2S73_002802</name>
</gene>
<dbReference type="PANTHER" id="PTHR48080">
    <property type="entry name" value="D-GALACTONATE DEHYDRATASE-RELATED"/>
    <property type="match status" value="1"/>
</dbReference>
<keyword evidence="10" id="KW-1185">Reference proteome</keyword>
<dbReference type="GO" id="GO:0016855">
    <property type="term" value="F:racemase and epimerase activity, acting on amino acids and derivatives"/>
    <property type="evidence" value="ECO:0007669"/>
    <property type="project" value="UniProtKB-UniRule"/>
</dbReference>
<keyword evidence="3 6" id="KW-0460">Magnesium</keyword>
<dbReference type="AlphaFoldDB" id="A0AAE3VR66"/>
<dbReference type="Gene3D" id="3.20.20.120">
    <property type="entry name" value="Enolase-like C-terminal domain"/>
    <property type="match status" value="1"/>
</dbReference>
<protein>
    <recommendedName>
        <fullName evidence="7">Dipeptide epimerase</fullName>
        <ecNumber evidence="7">5.1.1.-</ecNumber>
    </recommendedName>
</protein>
<proteinExistence type="inferred from homology"/>
<dbReference type="Gene3D" id="3.30.390.10">
    <property type="entry name" value="Enolase-like, N-terminal domain"/>
    <property type="match status" value="1"/>
</dbReference>
<reference evidence="9" key="1">
    <citation type="submission" date="2023-07" db="EMBL/GenBank/DDBJ databases">
        <title>Genomic Encyclopedia of Type Strains, Phase IV (KMG-IV): sequencing the most valuable type-strain genomes for metagenomic binning, comparative biology and taxonomic classification.</title>
        <authorList>
            <person name="Goeker M."/>
        </authorList>
    </citation>
    <scope>NUCLEOTIDE SEQUENCE</scope>
    <source>
        <strain evidence="9">DSM 21202</strain>
    </source>
</reference>
<dbReference type="SFLD" id="SFLDF00010">
    <property type="entry name" value="dipeptide_epimerase"/>
    <property type="match status" value="1"/>
</dbReference>
<dbReference type="InterPro" id="IPR036849">
    <property type="entry name" value="Enolase-like_C_sf"/>
</dbReference>
<dbReference type="InterPro" id="IPR029017">
    <property type="entry name" value="Enolase-like_N"/>
</dbReference>
<dbReference type="PANTHER" id="PTHR48080:SF3">
    <property type="entry name" value="ENOLASE SUPERFAMILY MEMBER DDB_G0284701"/>
    <property type="match status" value="1"/>
</dbReference>
<dbReference type="SFLD" id="SFLDS00001">
    <property type="entry name" value="Enolase"/>
    <property type="match status" value="1"/>
</dbReference>
<evidence type="ECO:0000256" key="4">
    <source>
        <dbReference type="ARBA" id="ARBA00023235"/>
    </source>
</evidence>
<dbReference type="EC" id="5.1.1.-" evidence="7"/>
<dbReference type="EMBL" id="JAUSUL010000002">
    <property type="protein sequence ID" value="MDQ0316345.1"/>
    <property type="molecule type" value="Genomic_DNA"/>
</dbReference>
<dbReference type="CDD" id="cd03319">
    <property type="entry name" value="L-Ala-DL-Glu_epimerase"/>
    <property type="match status" value="1"/>
</dbReference>
<comment type="caution">
    <text evidence="9">The sequence shown here is derived from an EMBL/GenBank/DDBJ whole genome shotgun (WGS) entry which is preliminary data.</text>
</comment>
<dbReference type="SUPFAM" id="SSF54826">
    <property type="entry name" value="Enolase N-terminal domain-like"/>
    <property type="match status" value="1"/>
</dbReference>
<name>A0AAE3VR66_9HYPH</name>
<dbReference type="NCBIfam" id="NF042940">
    <property type="entry name" value="racemase_DgcA"/>
    <property type="match status" value="1"/>
</dbReference>
<evidence type="ECO:0000256" key="6">
    <source>
        <dbReference type="PIRSR" id="PIRSR634603-3"/>
    </source>
</evidence>
<dbReference type="InterPro" id="IPR013342">
    <property type="entry name" value="Mandelate_racemase_C"/>
</dbReference>
<dbReference type="GO" id="GO:0046872">
    <property type="term" value="F:metal ion binding"/>
    <property type="evidence" value="ECO:0007669"/>
    <property type="project" value="UniProtKB-KW"/>
</dbReference>
<organism evidence="9 10">
    <name type="scientific">Amorphus orientalis</name>
    <dbReference type="NCBI Taxonomy" id="649198"/>
    <lineage>
        <taxon>Bacteria</taxon>
        <taxon>Pseudomonadati</taxon>
        <taxon>Pseudomonadota</taxon>
        <taxon>Alphaproteobacteria</taxon>
        <taxon>Hyphomicrobiales</taxon>
        <taxon>Amorphaceae</taxon>
        <taxon>Amorphus</taxon>
    </lineage>
</organism>
<evidence type="ECO:0000259" key="8">
    <source>
        <dbReference type="SMART" id="SM00922"/>
    </source>
</evidence>
<comment type="cofactor">
    <cofactor evidence="6 7">
        <name>Mg(2+)</name>
        <dbReference type="ChEBI" id="CHEBI:18420"/>
    </cofactor>
    <text evidence="6 7">Binds 1 Mg(2+) ion per subunit.</text>
</comment>
<sequence>MSRTLSARIEKFPIAGEFRISRESRTEATVVVAEITDGSHRGRGEGVPYGRYGESPEAVLAAVEAMAAAITGGLDRQGLRQEMAPGAARNALDCALFDLEAKASGVRAFTSAGLSGLEPLTTAYTLSLGEPEAMRAAAEAAADRPLLKVKLGGPGDVARIKAVRAGAPNARLIVDANEGWSHDTYFDNITACADVGVELVEQPLPADRDGLLATVRRPVPVCADESVHVASDLKALTGRYDAVNIKLDKAGGLTEALTMAETAEELGLTIMVGCMLATSLAMAPAVLVAQKAAVVDLDGPLLLAQDREPALRYDGSILHPPEPELWG</sequence>
<dbReference type="SUPFAM" id="SSF51604">
    <property type="entry name" value="Enolase C-terminal domain-like"/>
    <property type="match status" value="1"/>
</dbReference>
<evidence type="ECO:0000256" key="1">
    <source>
        <dbReference type="ARBA" id="ARBA00008031"/>
    </source>
</evidence>
<dbReference type="SMART" id="SM00922">
    <property type="entry name" value="MR_MLE"/>
    <property type="match status" value="1"/>
</dbReference>
<feature type="domain" description="Mandelate racemase/muconate lactonizing enzyme C-terminal" evidence="8">
    <location>
        <begin position="131"/>
        <end position="222"/>
    </location>
</feature>
<evidence type="ECO:0000256" key="3">
    <source>
        <dbReference type="ARBA" id="ARBA00022842"/>
    </source>
</evidence>
<dbReference type="InterPro" id="IPR029065">
    <property type="entry name" value="Enolase_C-like"/>
</dbReference>
<evidence type="ECO:0000256" key="5">
    <source>
        <dbReference type="PIRSR" id="PIRSR634603-1"/>
    </source>
</evidence>
<evidence type="ECO:0000256" key="7">
    <source>
        <dbReference type="RuleBase" id="RU366006"/>
    </source>
</evidence>
<dbReference type="Pfam" id="PF13378">
    <property type="entry name" value="MR_MLE_C"/>
    <property type="match status" value="1"/>
</dbReference>
<comment type="similarity">
    <text evidence="1 7">Belongs to the mandelate racemase/muconate lactonizing enzyme family.</text>
</comment>
<feature type="binding site" evidence="6">
    <location>
        <position position="224"/>
    </location>
    <ligand>
        <name>Mg(2+)</name>
        <dbReference type="ChEBI" id="CHEBI:18420"/>
    </ligand>
</feature>
<dbReference type="InterPro" id="IPR034593">
    <property type="entry name" value="DgoD-like"/>
</dbReference>
<dbReference type="InterPro" id="IPR013341">
    <property type="entry name" value="Mandelate_racemase_N_dom"/>
</dbReference>
<feature type="binding site" evidence="6">
    <location>
        <position position="201"/>
    </location>
    <ligand>
        <name>Mg(2+)</name>
        <dbReference type="ChEBI" id="CHEBI:18420"/>
    </ligand>
</feature>
<keyword evidence="2 6" id="KW-0479">Metal-binding</keyword>
<dbReference type="SFLD" id="SFLDG00180">
    <property type="entry name" value="muconate_cycloisomerase"/>
    <property type="match status" value="1"/>
</dbReference>
<dbReference type="Proteomes" id="UP001229244">
    <property type="component" value="Unassembled WGS sequence"/>
</dbReference>
<evidence type="ECO:0000313" key="9">
    <source>
        <dbReference type="EMBL" id="MDQ0316345.1"/>
    </source>
</evidence>
<accession>A0AAE3VR66</accession>
<feature type="binding site" evidence="6">
    <location>
        <position position="175"/>
    </location>
    <ligand>
        <name>Mg(2+)</name>
        <dbReference type="ChEBI" id="CHEBI:18420"/>
    </ligand>
</feature>
<dbReference type="RefSeq" id="WP_306886169.1">
    <property type="nucleotide sequence ID" value="NZ_JAUSUL010000002.1"/>
</dbReference>
<dbReference type="InterPro" id="IPR034603">
    <property type="entry name" value="Dipeptide_epimerase"/>
</dbReference>
<evidence type="ECO:0000256" key="2">
    <source>
        <dbReference type="ARBA" id="ARBA00022723"/>
    </source>
</evidence>
<evidence type="ECO:0000313" key="10">
    <source>
        <dbReference type="Proteomes" id="UP001229244"/>
    </source>
</evidence>
<dbReference type="Pfam" id="PF02746">
    <property type="entry name" value="MR_MLE_N"/>
    <property type="match status" value="1"/>
</dbReference>